<dbReference type="AlphaFoldDB" id="I2G782"/>
<accession>I2G782</accession>
<dbReference type="EMBL" id="HE651165">
    <property type="protein sequence ID" value="CCF70884.1"/>
    <property type="molecule type" value="mRNA"/>
</dbReference>
<feature type="signal peptide" evidence="1">
    <location>
        <begin position="1"/>
        <end position="17"/>
    </location>
</feature>
<name>I2G782_9PEZI</name>
<reference evidence="2" key="1">
    <citation type="journal article" date="2012" name="PLoS Pathog.">
        <title>Sequential delivery of host-induced virulence effectors by appressoria and intracellular hyphae of the phytopathogen Colletotrichum higginsianum.</title>
        <authorList>
            <person name="Kleemann J."/>
            <person name="Rincon-Rivera L.J."/>
            <person name="Takahara H."/>
            <person name="Neumann U."/>
            <person name="van Themaat E.V.L."/>
            <person name="van der Does H.C."/>
            <person name="Hacquard S."/>
            <person name="Stueber K."/>
            <person name="Will I."/>
            <person name="Schmalenbach W."/>
            <person name="Schmelzer E."/>
            <person name="O'Connell R."/>
        </authorList>
    </citation>
    <scope>NUCLEOTIDE SEQUENCE</scope>
    <source>
        <strain evidence="2">IMI349063A</strain>
        <tissue evidence="2">Infected leaf material</tissue>
    </source>
</reference>
<evidence type="ECO:0000256" key="1">
    <source>
        <dbReference type="SAM" id="SignalP"/>
    </source>
</evidence>
<sequence length="69" mass="7215">MTASLQLIVFLQGVVLGDVSVSNGVLDGDSKKLSKVAERNTGVGKFVEAGIIFGIVEMGSQRASSYLVQ</sequence>
<protein>
    <submittedName>
        <fullName evidence="2">EC10 protein</fullName>
    </submittedName>
</protein>
<keyword evidence="1" id="KW-0732">Signal</keyword>
<proteinExistence type="evidence at transcript level"/>
<feature type="chain" id="PRO_5003659553" evidence="1">
    <location>
        <begin position="18"/>
        <end position="69"/>
    </location>
</feature>
<gene>
    <name evidence="2" type="primary">EC10</name>
</gene>
<reference evidence="2" key="2">
    <citation type="submission" date="2012-01" db="EMBL/GenBank/DDBJ databases">
        <authorList>
            <person name="Kleemann D."/>
        </authorList>
    </citation>
    <scope>NUCLEOTIDE SEQUENCE</scope>
    <source>
        <strain evidence="2">IMI349063A</strain>
        <tissue evidence="2">Infected leaf material</tissue>
    </source>
</reference>
<organism evidence="2">
    <name type="scientific">Colletotrichum higginsianum</name>
    <dbReference type="NCBI Taxonomy" id="80884"/>
    <lineage>
        <taxon>Eukaryota</taxon>
        <taxon>Fungi</taxon>
        <taxon>Dikarya</taxon>
        <taxon>Ascomycota</taxon>
        <taxon>Pezizomycotina</taxon>
        <taxon>Sordariomycetes</taxon>
        <taxon>Hypocreomycetidae</taxon>
        <taxon>Glomerellales</taxon>
        <taxon>Glomerellaceae</taxon>
        <taxon>Colletotrichum</taxon>
        <taxon>Colletotrichum destructivum species complex</taxon>
    </lineage>
</organism>
<evidence type="ECO:0000313" key="2">
    <source>
        <dbReference type="EMBL" id="CCF70884.1"/>
    </source>
</evidence>